<evidence type="ECO:0000313" key="1">
    <source>
        <dbReference type="EMBL" id="CAH05902.1"/>
    </source>
</evidence>
<reference evidence="1 2" key="1">
    <citation type="journal article" date="2005" name="Science">
        <title>Extensive DNA inversions in the B. fragilis genome control variable gene expression.</title>
        <authorList>
            <person name="Cerdeno-Tarraga A.M."/>
            <person name="Patrick S."/>
            <person name="Crosmann L."/>
            <person name="Blakely G."/>
            <person name="Abratt V."/>
            <person name="Lennard N."/>
            <person name="Duerden B."/>
            <person name="Poxton I."/>
            <person name="Harris B."/>
            <person name="Quail M.A."/>
            <person name="Barron A."/>
            <person name="Clarck L."/>
            <person name="Corton C."/>
            <person name="Doggett J."/>
            <person name="Holden M.T.G."/>
            <person name="Larke N."/>
            <person name="Line A."/>
            <person name="Lord A."/>
            <person name="Norbertczak H."/>
            <person name="Ormond D."/>
            <person name="Price C."/>
            <person name="Rabbinowitsch E."/>
            <person name="Woodward J."/>
            <person name="Barrel B.G."/>
            <person name="Parkhill J."/>
        </authorList>
    </citation>
    <scope>NUCLEOTIDE SEQUENCE [LARGE SCALE GENOMIC DNA]</scope>
    <source>
        <strain evidence="2">ATCC 25285 / DSM 2151 / CCUG 4856 / JCM 11019 / LMG 10263 / NCTC 9343 / Onslow / VPI 2553 / EN-2</strain>
    </source>
</reference>
<dbReference type="KEGG" id="bfs:BF9343_0123"/>
<dbReference type="EMBL" id="CR626927">
    <property type="protein sequence ID" value="CAH05902.1"/>
    <property type="molecule type" value="Genomic_DNA"/>
</dbReference>
<dbReference type="PaxDb" id="272559-BF9343_0123"/>
<dbReference type="HOGENOM" id="CLU_3363158_0_0_10"/>
<name>Q5LIX4_BACFN</name>
<organism evidence="1 2">
    <name type="scientific">Bacteroides fragilis (strain ATCC 25285 / DSM 2151 / CCUG 4856 / JCM 11019 / LMG 10263 / NCTC 9343 / Onslow / VPI 2553 / EN-2)</name>
    <dbReference type="NCBI Taxonomy" id="272559"/>
    <lineage>
        <taxon>Bacteria</taxon>
        <taxon>Pseudomonadati</taxon>
        <taxon>Bacteroidota</taxon>
        <taxon>Bacteroidia</taxon>
        <taxon>Bacteroidales</taxon>
        <taxon>Bacteroidaceae</taxon>
        <taxon>Bacteroides</taxon>
    </lineage>
</organism>
<accession>Q5LIX4</accession>
<sequence>MSESLEKLTSEFLVYAEHGKVCEVNCHNSSLTEYL</sequence>
<dbReference type="AlphaFoldDB" id="Q5LIX4"/>
<protein>
    <submittedName>
        <fullName evidence="1">Uncharacterized protein</fullName>
    </submittedName>
</protein>
<keyword evidence="2" id="KW-1185">Reference proteome</keyword>
<proteinExistence type="predicted"/>
<dbReference type="Proteomes" id="UP000006731">
    <property type="component" value="Chromosome"/>
</dbReference>
<gene>
    <name evidence="1" type="ORF">BF9343_0123</name>
</gene>
<evidence type="ECO:0000313" key="2">
    <source>
        <dbReference type="Proteomes" id="UP000006731"/>
    </source>
</evidence>